<dbReference type="InterPro" id="IPR036779">
    <property type="entry name" value="LysM_dom_sf"/>
</dbReference>
<feature type="signal peptide" evidence="2">
    <location>
        <begin position="1"/>
        <end position="22"/>
    </location>
</feature>
<dbReference type="eggNOG" id="COG0741">
    <property type="taxonomic scope" value="Bacteria"/>
</dbReference>
<dbReference type="STRING" id="1384054.N790_09020"/>
<dbReference type="Pfam" id="PF01476">
    <property type="entry name" value="LysM"/>
    <property type="match status" value="1"/>
</dbReference>
<dbReference type="PANTHER" id="PTHR37423">
    <property type="entry name" value="SOLUBLE LYTIC MUREIN TRANSGLYCOSYLASE-RELATED"/>
    <property type="match status" value="1"/>
</dbReference>
<dbReference type="EMBL" id="AVCH01000174">
    <property type="protein sequence ID" value="KFN46011.1"/>
    <property type="molecule type" value="Genomic_DNA"/>
</dbReference>
<dbReference type="PANTHER" id="PTHR37423:SF2">
    <property type="entry name" value="MEMBRANE-BOUND LYTIC MUREIN TRANSGLYCOSYLASE C"/>
    <property type="match status" value="1"/>
</dbReference>
<dbReference type="InterPro" id="IPR018392">
    <property type="entry name" value="LysM"/>
</dbReference>
<dbReference type="AlphaFoldDB" id="A0A091B2W3"/>
<dbReference type="eggNOG" id="COG1388">
    <property type="taxonomic scope" value="Bacteria"/>
</dbReference>
<dbReference type="SUPFAM" id="SSF54106">
    <property type="entry name" value="LysM domain"/>
    <property type="match status" value="1"/>
</dbReference>
<reference evidence="4 5" key="1">
    <citation type="submission" date="2013-09" db="EMBL/GenBank/DDBJ databases">
        <title>Genome sequencing of Arenimonas malthae.</title>
        <authorList>
            <person name="Chen F."/>
            <person name="Wang G."/>
        </authorList>
    </citation>
    <scope>NUCLEOTIDE SEQUENCE [LARGE SCALE GENOMIC DNA]</scope>
    <source>
        <strain evidence="4 5">CC-JY-1</strain>
    </source>
</reference>
<protein>
    <recommendedName>
        <fullName evidence="3">LysM domain-containing protein</fullName>
    </recommendedName>
</protein>
<dbReference type="PATRIC" id="fig|1384054.3.peg.1919"/>
<dbReference type="InterPro" id="IPR008258">
    <property type="entry name" value="Transglycosylase_SLT_dom_1"/>
</dbReference>
<evidence type="ECO:0000313" key="5">
    <source>
        <dbReference type="Proteomes" id="UP000029392"/>
    </source>
</evidence>
<evidence type="ECO:0000256" key="2">
    <source>
        <dbReference type="SAM" id="SignalP"/>
    </source>
</evidence>
<feature type="domain" description="LysM" evidence="3">
    <location>
        <begin position="428"/>
        <end position="473"/>
    </location>
</feature>
<proteinExistence type="inferred from homology"/>
<evidence type="ECO:0000259" key="3">
    <source>
        <dbReference type="PROSITE" id="PS51782"/>
    </source>
</evidence>
<dbReference type="Pfam" id="PF01464">
    <property type="entry name" value="SLT"/>
    <property type="match status" value="1"/>
</dbReference>
<evidence type="ECO:0000256" key="1">
    <source>
        <dbReference type="ARBA" id="ARBA00007734"/>
    </source>
</evidence>
<keyword evidence="5" id="KW-1185">Reference proteome</keyword>
<organism evidence="4 5">
    <name type="scientific">Arenimonas malthae CC-JY-1</name>
    <dbReference type="NCBI Taxonomy" id="1384054"/>
    <lineage>
        <taxon>Bacteria</taxon>
        <taxon>Pseudomonadati</taxon>
        <taxon>Pseudomonadota</taxon>
        <taxon>Gammaproteobacteria</taxon>
        <taxon>Lysobacterales</taxon>
        <taxon>Lysobacteraceae</taxon>
        <taxon>Arenimonas</taxon>
    </lineage>
</organism>
<feature type="chain" id="PRO_5001869320" description="LysM domain-containing protein" evidence="2">
    <location>
        <begin position="23"/>
        <end position="477"/>
    </location>
</feature>
<name>A0A091B2W3_9GAMM</name>
<sequence>MRPSFLLVLCAAAALLSAPVEARRVPANAQKLYDQLEAASEQFREGLAQLGRGEAVQGRESIREASATLLESARRCGDTRGCDTARFLAAYDALVQEGAGMAGGGEGFSTPTGGGRPADEASPVLGAMPAAARPVAMLRGRDLRQVIELNEPVKAALAEWLTWMRPSLITSWENYQQMRFLMWPEYEQAGLPEALLFGILAKESNGRVHAVSRAGAAGPLQFMPATGARFGLGWREGFDTRYDPQLAARASVLYFNERFAELGDDLAFAVAAYNGGEGRALRLKRAAGDKSFWDPSVQAQLPPETRDYVPYVLAAAWLFLHPEEYGLEFPKVDGAATVLRLEAPASIYQLAICLGGPREGFFRALRNLNPRYEPHVAITAGTELRVPVAVPPLYREHCVSGPRAQQAVALMAASKPTVPATATRGPDRGYRVKSGDTLSSISRRHGCGGATALAKANGLRAPYVIRAGQRLRLVGCG</sequence>
<accession>A0A091B2W3</accession>
<dbReference type="RefSeq" id="WP_043803974.1">
    <property type="nucleotide sequence ID" value="NZ_AVCH01000174.1"/>
</dbReference>
<dbReference type="InterPro" id="IPR023346">
    <property type="entry name" value="Lysozyme-like_dom_sf"/>
</dbReference>
<comment type="caution">
    <text evidence="4">The sequence shown here is derived from an EMBL/GenBank/DDBJ whole genome shotgun (WGS) entry which is preliminary data.</text>
</comment>
<comment type="similarity">
    <text evidence="1">Belongs to the transglycosylase Slt family.</text>
</comment>
<dbReference type="SUPFAM" id="SSF53955">
    <property type="entry name" value="Lysozyme-like"/>
    <property type="match status" value="1"/>
</dbReference>
<dbReference type="PROSITE" id="PS51782">
    <property type="entry name" value="LYSM"/>
    <property type="match status" value="1"/>
</dbReference>
<keyword evidence="2" id="KW-0732">Signal</keyword>
<dbReference type="CDD" id="cd00118">
    <property type="entry name" value="LysM"/>
    <property type="match status" value="1"/>
</dbReference>
<dbReference type="Proteomes" id="UP000029392">
    <property type="component" value="Unassembled WGS sequence"/>
</dbReference>
<gene>
    <name evidence="4" type="ORF">N790_09020</name>
</gene>
<dbReference type="SMART" id="SM00257">
    <property type="entry name" value="LysM"/>
    <property type="match status" value="1"/>
</dbReference>
<dbReference type="Gene3D" id="1.10.530.10">
    <property type="match status" value="1"/>
</dbReference>
<dbReference type="OrthoDB" id="9815002at2"/>
<evidence type="ECO:0000313" key="4">
    <source>
        <dbReference type="EMBL" id="KFN46011.1"/>
    </source>
</evidence>
<dbReference type="Gene3D" id="3.10.350.10">
    <property type="entry name" value="LysM domain"/>
    <property type="match status" value="1"/>
</dbReference>